<comment type="caution">
    <text evidence="2">The sequence shown here is derived from an EMBL/GenBank/DDBJ whole genome shotgun (WGS) entry which is preliminary data.</text>
</comment>
<proteinExistence type="predicted"/>
<accession>A0A8J8NW57</accession>
<feature type="compositionally biased region" description="Polar residues" evidence="1">
    <location>
        <begin position="303"/>
        <end position="315"/>
    </location>
</feature>
<feature type="region of interest" description="Disordered" evidence="1">
    <location>
        <begin position="260"/>
        <end position="281"/>
    </location>
</feature>
<evidence type="ECO:0000256" key="1">
    <source>
        <dbReference type="SAM" id="MobiDB-lite"/>
    </source>
</evidence>
<dbReference type="AlphaFoldDB" id="A0A8J8NW57"/>
<protein>
    <submittedName>
        <fullName evidence="2">Uncharacterized protein</fullName>
    </submittedName>
</protein>
<keyword evidence="3" id="KW-1185">Reference proteome</keyword>
<name>A0A8J8NW57_HALGN</name>
<feature type="region of interest" description="Disordered" evidence="1">
    <location>
        <begin position="509"/>
        <end position="535"/>
    </location>
</feature>
<feature type="compositionally biased region" description="Polar residues" evidence="1">
    <location>
        <begin position="260"/>
        <end position="277"/>
    </location>
</feature>
<feature type="region of interest" description="Disordered" evidence="1">
    <location>
        <begin position="298"/>
        <end position="334"/>
    </location>
</feature>
<evidence type="ECO:0000313" key="2">
    <source>
        <dbReference type="EMBL" id="TNV82921.1"/>
    </source>
</evidence>
<dbReference type="EMBL" id="RRYP01004361">
    <property type="protein sequence ID" value="TNV82921.1"/>
    <property type="molecule type" value="Genomic_DNA"/>
</dbReference>
<gene>
    <name evidence="2" type="ORF">FGO68_gene2899</name>
</gene>
<dbReference type="Proteomes" id="UP000785679">
    <property type="component" value="Unassembled WGS sequence"/>
</dbReference>
<organism evidence="2 3">
    <name type="scientific">Halteria grandinella</name>
    <dbReference type="NCBI Taxonomy" id="5974"/>
    <lineage>
        <taxon>Eukaryota</taxon>
        <taxon>Sar</taxon>
        <taxon>Alveolata</taxon>
        <taxon>Ciliophora</taxon>
        <taxon>Intramacronucleata</taxon>
        <taxon>Spirotrichea</taxon>
        <taxon>Stichotrichia</taxon>
        <taxon>Sporadotrichida</taxon>
        <taxon>Halteriidae</taxon>
        <taxon>Halteria</taxon>
    </lineage>
</organism>
<sequence>MNIKQRVSTKQHYLVGSEELKLTDESHCSNGFQLGKFNQQKMMAAAIDNNKAVLQFGSNHPAENKVVINRSMFKRRSSADDGLPSKVCLPIGPSSLGGSKKELISRKPDGSSQVYQPLAIAHSEIFSNQSSERELFGNSPAKELCGVHLQPYDQSVEEQIITSSVKKRRPVGQSSGSFAIDCDAQIKGEQRSRQIYEEQKNKMYYELPERKREQDSEYPRQSFDHRKRYDIFMALVEDSKLHPINFDDLGFCYEASSNKQNSHQQLSQPLEMPQSSCVDFRVPPSEQSSIQYLDKQRQLSLKGETSQNQQPSNLKSEYKQKPNQDEAQQFGKIDNNHKEEYYQEKGELICSKVIEGDKHKVESSASYLQRLQQSEAINSHLKQKQLQIEVCQQIPKALNLKLNNILPPAKFKQSQGQINHDAKMNIIKREDQQNFEKFKQINGQVTMGPKYTQFASQGQINVPLKPVKIGQSSQVLESIVSSASYFVPMGIPPLQGSVAIPAKATNISQFSHPQRDPSKLEPQQSHHHSQNASKKEVLECLGDSNEETQKILFNNAICQANFKNNISMAKTSAAQSQYKYKNDQLAGNVSQLHYQQEKSIAVELMDTLINKLNRGIDQNYQNHIKAKSKIQAPVPFRERLLPSKAMNTNCNQQLGYYR</sequence>
<reference evidence="2" key="1">
    <citation type="submission" date="2019-06" db="EMBL/GenBank/DDBJ databases">
        <authorList>
            <person name="Zheng W."/>
        </authorList>
    </citation>
    <scope>NUCLEOTIDE SEQUENCE</scope>
    <source>
        <strain evidence="2">QDHG01</strain>
    </source>
</reference>
<evidence type="ECO:0000313" key="3">
    <source>
        <dbReference type="Proteomes" id="UP000785679"/>
    </source>
</evidence>